<reference evidence="6 7" key="1">
    <citation type="journal article" date="2016" name="ISME J.">
        <title>Chasing the elusive Euryarchaeota class WSA2: genomes reveal a uniquely fastidious methyl-reducing methanogen.</title>
        <authorList>
            <person name="Nobu M.K."/>
            <person name="Narihiro T."/>
            <person name="Kuroda K."/>
            <person name="Mei R."/>
            <person name="Liu W.T."/>
        </authorList>
    </citation>
    <scope>NUCLEOTIDE SEQUENCE [LARGE SCALE GENOMIC DNA]</scope>
    <source>
        <strain evidence="3">B03fssc0709_Meth_Bin005</strain>
        <strain evidence="4">B15fssc0709_Meth_Bin003</strain>
        <strain evidence="5">BMIXfssc0709_Meth_Bin006</strain>
    </source>
</reference>
<accession>A0A150J2J1</accession>
<dbReference type="EMBL" id="LNGE01000006">
    <property type="protein sequence ID" value="KYC46035.1"/>
    <property type="molecule type" value="Genomic_DNA"/>
</dbReference>
<keyword evidence="1" id="KW-0472">Membrane</keyword>
<dbReference type="Proteomes" id="UP000092401">
    <property type="component" value="Unassembled WGS sequence"/>
</dbReference>
<keyword evidence="1" id="KW-0812">Transmembrane</keyword>
<sequence length="327" mass="36530">MKKLGAIVIFSLLFMPLLGPIMAEASTYDVIVVRGDILIDYTVAQAYSQKEKIPILLTDPRTLSGFSKRELMGFYDEGARKVLIIGGRTDAISEEIELEIANIGYEVTRIWDWDRAGTAARVAIDLWKSSRESVIINGSIEESYLIASKFAMKRGIPILITNENSLPASTQDALEKINARKVYVVGPMISDNVVKTLSSKGITVERLGKDINISDIVDLKEEGLNLQIDILSLLGGLIIGALSLLLIFRFKKDNSVPVFVLTEDERKLVQALKNGEDRQEKLPEATNFSRPKVTRLVMDLESKGIIFREKKGKTYKIKLDKPIKDTR</sequence>
<accession>A0A150IMK7</accession>
<organism evidence="4 6">
    <name type="scientific">Candidatus Methanofastidiosum methylothiophilum</name>
    <dbReference type="NCBI Taxonomy" id="1705564"/>
    <lineage>
        <taxon>Archaea</taxon>
        <taxon>Methanobacteriati</taxon>
        <taxon>Methanobacteriota</taxon>
        <taxon>Stenosarchaea group</taxon>
        <taxon>Candidatus Methanofastidiosia</taxon>
        <taxon>Candidatus Methanofastidiosales</taxon>
        <taxon>Candidatus Methanofastidiosaceae</taxon>
        <taxon>Candidatus Methanofastidiosum</taxon>
    </lineage>
</organism>
<dbReference type="PANTHER" id="PTHR30032:SF4">
    <property type="entry name" value="AMIDASE ENHANCER"/>
    <property type="match status" value="1"/>
</dbReference>
<comment type="caution">
    <text evidence="4">The sequence shown here is derived from an EMBL/GenBank/DDBJ whole genome shotgun (WGS) entry which is preliminary data.</text>
</comment>
<evidence type="ECO:0000313" key="6">
    <source>
        <dbReference type="Proteomes" id="UP000091929"/>
    </source>
</evidence>
<dbReference type="Pfam" id="PF04122">
    <property type="entry name" value="CW_binding_2"/>
    <property type="match status" value="1"/>
</dbReference>
<accession>A0A150IUC9</accession>
<feature type="transmembrane region" description="Helical" evidence="1">
    <location>
        <begin position="230"/>
        <end position="248"/>
    </location>
</feature>
<dbReference type="EMBL" id="LNJC01000003">
    <property type="protein sequence ID" value="KYC51184.1"/>
    <property type="molecule type" value="Genomic_DNA"/>
</dbReference>
<dbReference type="InterPro" id="IPR055767">
    <property type="entry name" value="DUF7343"/>
</dbReference>
<name>A0A150IUC9_9EURY</name>
<evidence type="ECO:0000313" key="4">
    <source>
        <dbReference type="EMBL" id="KYC48611.1"/>
    </source>
</evidence>
<proteinExistence type="predicted"/>
<dbReference type="InterPro" id="IPR036388">
    <property type="entry name" value="WH-like_DNA-bd_sf"/>
</dbReference>
<dbReference type="Proteomes" id="UP000091929">
    <property type="component" value="Unassembled WGS sequence"/>
</dbReference>
<evidence type="ECO:0000313" key="7">
    <source>
        <dbReference type="Proteomes" id="UP000092401"/>
    </source>
</evidence>
<dbReference type="Proteomes" id="UP000092403">
    <property type="component" value="Unassembled WGS sequence"/>
</dbReference>
<dbReference type="InterPro" id="IPR007253">
    <property type="entry name" value="Cell_wall-bd_2"/>
</dbReference>
<keyword evidence="1" id="KW-1133">Transmembrane helix</keyword>
<gene>
    <name evidence="3" type="ORF">APG10_00344</name>
    <name evidence="4" type="ORF">APG11_00121</name>
    <name evidence="5" type="ORF">APG12_00310</name>
</gene>
<dbReference type="SUPFAM" id="SSF46785">
    <property type="entry name" value="Winged helix' DNA-binding domain"/>
    <property type="match status" value="1"/>
</dbReference>
<dbReference type="AlphaFoldDB" id="A0A150IUC9"/>
<dbReference type="Pfam" id="PF24034">
    <property type="entry name" value="DUF7343"/>
    <property type="match status" value="1"/>
</dbReference>
<dbReference type="PANTHER" id="PTHR30032">
    <property type="entry name" value="N-ACETYLMURAMOYL-L-ALANINE AMIDASE-RELATED"/>
    <property type="match status" value="1"/>
</dbReference>
<feature type="domain" description="DUF7343" evidence="2">
    <location>
        <begin position="262"/>
        <end position="319"/>
    </location>
</feature>
<protein>
    <submittedName>
        <fullName evidence="4">Putative cell wall binding repeat 2</fullName>
    </submittedName>
</protein>
<dbReference type="InterPro" id="IPR051922">
    <property type="entry name" value="Bact_Sporulation_Assoc"/>
</dbReference>
<evidence type="ECO:0000256" key="1">
    <source>
        <dbReference type="SAM" id="Phobius"/>
    </source>
</evidence>
<dbReference type="InterPro" id="IPR036390">
    <property type="entry name" value="WH_DNA-bd_sf"/>
</dbReference>
<dbReference type="EMBL" id="LNGF01000002">
    <property type="protein sequence ID" value="KYC48611.1"/>
    <property type="molecule type" value="Genomic_DNA"/>
</dbReference>
<dbReference type="Gene3D" id="1.10.10.10">
    <property type="entry name" value="Winged helix-like DNA-binding domain superfamily/Winged helix DNA-binding domain"/>
    <property type="match status" value="1"/>
</dbReference>
<evidence type="ECO:0000313" key="5">
    <source>
        <dbReference type="EMBL" id="KYC51184.1"/>
    </source>
</evidence>
<evidence type="ECO:0000313" key="3">
    <source>
        <dbReference type="EMBL" id="KYC46035.1"/>
    </source>
</evidence>
<evidence type="ECO:0000259" key="2">
    <source>
        <dbReference type="Pfam" id="PF24034"/>
    </source>
</evidence>